<evidence type="ECO:0000256" key="4">
    <source>
        <dbReference type="SAM" id="MobiDB-lite"/>
    </source>
</evidence>
<keyword evidence="3" id="KW-0687">Ribonucleoprotein</keyword>
<feature type="compositionally biased region" description="Low complexity" evidence="4">
    <location>
        <begin position="455"/>
        <end position="464"/>
    </location>
</feature>
<dbReference type="Proteomes" id="UP000239899">
    <property type="component" value="Unassembled WGS sequence"/>
</dbReference>
<evidence type="ECO:0000256" key="2">
    <source>
        <dbReference type="ARBA" id="ARBA00022980"/>
    </source>
</evidence>
<dbReference type="Gene3D" id="3.30.1740.20">
    <property type="entry name" value="Ribosomal protein S26e"/>
    <property type="match status" value="1"/>
</dbReference>
<name>A0A2P6THU0_CHLSO</name>
<feature type="compositionally biased region" description="Low complexity" evidence="4">
    <location>
        <begin position="491"/>
        <end position="502"/>
    </location>
</feature>
<feature type="region of interest" description="Disordered" evidence="4">
    <location>
        <begin position="413"/>
        <end position="508"/>
    </location>
</feature>
<evidence type="ECO:0000256" key="3">
    <source>
        <dbReference type="ARBA" id="ARBA00023274"/>
    </source>
</evidence>
<dbReference type="InterPro" id="IPR038551">
    <property type="entry name" value="Ribosomal_eS26_sf"/>
</dbReference>
<dbReference type="GO" id="GO:0003735">
    <property type="term" value="F:structural constituent of ribosome"/>
    <property type="evidence" value="ECO:0007669"/>
    <property type="project" value="InterPro"/>
</dbReference>
<dbReference type="STRING" id="3076.A0A2P6THU0"/>
<dbReference type="InterPro" id="IPR000892">
    <property type="entry name" value="Ribosomal_eS26"/>
</dbReference>
<dbReference type="EMBL" id="LHPG02000015">
    <property type="protein sequence ID" value="PRW33863.1"/>
    <property type="molecule type" value="Genomic_DNA"/>
</dbReference>
<organism evidence="5 6">
    <name type="scientific">Chlorella sorokiniana</name>
    <name type="common">Freshwater green alga</name>
    <dbReference type="NCBI Taxonomy" id="3076"/>
    <lineage>
        <taxon>Eukaryota</taxon>
        <taxon>Viridiplantae</taxon>
        <taxon>Chlorophyta</taxon>
        <taxon>core chlorophytes</taxon>
        <taxon>Trebouxiophyceae</taxon>
        <taxon>Chlorellales</taxon>
        <taxon>Chlorellaceae</taxon>
        <taxon>Chlorella clade</taxon>
        <taxon>Chlorella</taxon>
    </lineage>
</organism>
<evidence type="ECO:0000313" key="6">
    <source>
        <dbReference type="Proteomes" id="UP000239899"/>
    </source>
</evidence>
<keyword evidence="2" id="KW-0689">Ribosomal protein</keyword>
<gene>
    <name evidence="5" type="ORF">C2E21_7266</name>
</gene>
<dbReference type="GO" id="GO:0003729">
    <property type="term" value="F:mRNA binding"/>
    <property type="evidence" value="ECO:0007669"/>
    <property type="project" value="TreeGrafter"/>
</dbReference>
<reference evidence="5 6" key="1">
    <citation type="journal article" date="2018" name="Plant J.">
        <title>Genome sequences of Chlorella sorokiniana UTEX 1602 and Micractinium conductrix SAG 241.80: implications to maltose excretion by a green alga.</title>
        <authorList>
            <person name="Arriola M.B."/>
            <person name="Velmurugan N."/>
            <person name="Zhang Y."/>
            <person name="Plunkett M.H."/>
            <person name="Hondzo H."/>
            <person name="Barney B.M."/>
        </authorList>
    </citation>
    <scope>NUCLEOTIDE SEQUENCE [LARGE SCALE GENOMIC DNA]</scope>
    <source>
        <strain evidence="6">UTEX 1602</strain>
    </source>
</reference>
<evidence type="ECO:0000313" key="5">
    <source>
        <dbReference type="EMBL" id="PRW33863.1"/>
    </source>
</evidence>
<dbReference type="OrthoDB" id="10550665at2759"/>
<dbReference type="AlphaFoldDB" id="A0A2P6THU0"/>
<protein>
    <submittedName>
        <fullName evidence="5">40S ribosomal S26</fullName>
    </submittedName>
</protein>
<comment type="similarity">
    <text evidence="1">Belongs to the eukaryotic ribosomal protein eS26 family.</text>
</comment>
<dbReference type="Pfam" id="PF01283">
    <property type="entry name" value="Ribosomal_S26e"/>
    <property type="match status" value="1"/>
</dbReference>
<sequence length="508" mass="53996">MTKKRRNNGRNKHGRGHVRRVRCETSATMVPKDKAIKRFLVRNIVDASALRDISDASPIEGYALPKLYRKVYYSVSAAIHSRIVRVRSRKNRKNREPPARPFFRGGMRGGGGGGGFGGGGAGGGGAGAQAVCAQSAAARSLKGRSHWGLCAYGKSRNYVRCCRWKSYNEVYDPSCPWRGRSCANVPWKFWKACCAGKRAVGIYDRACRTQPVGSSCASRGPANLEACCASRNPWTDASCSAWTTGSCSAVSATWQDACCAQKWQGQDRWCDRRSSPPGSSCSSVSPNALDACCASKDPSTDRKACWAWLANGDCSTVADEYRPACCQNKAPGAPGCAPSTPVGTTCASRGPANLDECCFDLPDPSSDPSCSAWTTGSCSAVATELQMDCCLTKAEGQDLACDSILGAQSALLSTSVPPPEEDTDQPSSDALEAVTAEDDSSNSGSGDQPEEQEQQQEQQQQQQPATDPTDPVAEPEQDDQQEPPQQPEPPQGGAADGDSSDAAAEEEQ</sequence>
<dbReference type="GO" id="GO:0022627">
    <property type="term" value="C:cytosolic small ribosomal subunit"/>
    <property type="evidence" value="ECO:0007669"/>
    <property type="project" value="TreeGrafter"/>
</dbReference>
<dbReference type="PANTHER" id="PTHR12538:SF0">
    <property type="entry name" value="40S RIBOSOMAL PROTEIN S26"/>
    <property type="match status" value="1"/>
</dbReference>
<dbReference type="PANTHER" id="PTHR12538">
    <property type="entry name" value="40S RIBOSOMAL PROTEIN S26"/>
    <property type="match status" value="1"/>
</dbReference>
<accession>A0A2P6THU0</accession>
<keyword evidence="6" id="KW-1185">Reference proteome</keyword>
<evidence type="ECO:0000256" key="1">
    <source>
        <dbReference type="ARBA" id="ARBA00008596"/>
    </source>
</evidence>
<dbReference type="GO" id="GO:0006412">
    <property type="term" value="P:translation"/>
    <property type="evidence" value="ECO:0007669"/>
    <property type="project" value="InterPro"/>
</dbReference>
<proteinExistence type="inferred from homology"/>
<comment type="caution">
    <text evidence="5">The sequence shown here is derived from an EMBL/GenBank/DDBJ whole genome shotgun (WGS) entry which is preliminary data.</text>
</comment>